<keyword evidence="4" id="KW-1185">Reference proteome</keyword>
<dbReference type="InterPro" id="IPR037066">
    <property type="entry name" value="Plug_dom_sf"/>
</dbReference>
<dbReference type="SUPFAM" id="SSF56935">
    <property type="entry name" value="Porins"/>
    <property type="match status" value="2"/>
</dbReference>
<keyword evidence="1" id="KW-0732">Signal</keyword>
<gene>
    <name evidence="3" type="ORF">FRZ54_00190</name>
</gene>
<feature type="domain" description="TonB-dependent receptor plug" evidence="2">
    <location>
        <begin position="773"/>
        <end position="845"/>
    </location>
</feature>
<evidence type="ECO:0000259" key="2">
    <source>
        <dbReference type="Pfam" id="PF07715"/>
    </source>
</evidence>
<proteinExistence type="predicted"/>
<feature type="signal peptide" evidence="1">
    <location>
        <begin position="1"/>
        <end position="21"/>
    </location>
</feature>
<dbReference type="Gene3D" id="2.60.40.1930">
    <property type="match status" value="1"/>
</dbReference>
<dbReference type="AlphaFoldDB" id="A0A5B8UQB1"/>
<dbReference type="OrthoDB" id="609485at2"/>
<dbReference type="EMBL" id="CP042436">
    <property type="protein sequence ID" value="QEC61062.1"/>
    <property type="molecule type" value="Genomic_DNA"/>
</dbReference>
<name>A0A5B8UQB1_9SPHI</name>
<evidence type="ECO:0000313" key="3">
    <source>
        <dbReference type="EMBL" id="QEC61062.1"/>
    </source>
</evidence>
<feature type="domain" description="TonB-dependent receptor plug" evidence="2">
    <location>
        <begin position="936"/>
        <end position="1016"/>
    </location>
</feature>
<sequence length="1125" mass="123051">MKTRTLLLIVIFISAGVSCLAQDTAFLQNAFKRLEQQPAQEKVYLHLDKPNYGYGDTIWYKAYTVTGQKHRLSTLSGVLYVELISPADSLIARQTVPMVSGIGWSEIPLAHSLKQGIYRIRAYTRWMLNNGPGYFYDQCVRIGGLQPQIIKQAVQTRLDVQFFPEGGQMVYGVRSRVAIKALGANGLGQNIKGTIEDNTGNVVADFETHHLGMGEFALTPAPGKSYRAKIDAPGETTWMAELPRAQEIGYVLALNNSDADSIYLRVATNETTLTRDKGRAFFIIGQNGGKVFYTTRGELNGTAYAAKVEKSRFPDGIVQFTLFGQSGEPLAERIAFVDNTNEMKLSVGTDKADYKTREKVQIALGITDSSVNTARASFSVAVINENSVQQDENAESTILNNLLLTSELKGYIEQPNYYFTNKSDQARADLDNLMLTQGYRRYEWKRVLDNKFEPLVYKPETSLELSGTLATPAGKPIPHGSVTLAATKEGIFRDTVADDAGRFTFTGLYLTDTSTVVLRARKANKGSNVKIKADVPDYPAITPAGNINEAPVIIDTSKQTPAAKQYIQYQQAQKTESQKYGISLKTVSIKGYKRPPKPDLTRSSNLHGGGNADRVIMGKDLGYCINLSDCLGDKLVGIGFRGMSVIVDGVNIGVGRIDDVSPNEIYSIEVLYRTFSKSVYGSSISKAGALIITTKNGSENEETVKVPETAAQLQYNQYALAQRQDSMKYGKTLKTVTITGLKRPQQPVIPNSSNLHGGGNADQVIMADDMGIAANLEDGLRRKIFGVTFDANGVPVNLRGNGARMSVIVDGVTLTNTSINDVNVLDVYSVEVLRTSAARAIYGSSIDAGGALVITTKRGTGVTKTDAKQNIAQLQYNRYAVAQKRDSLKNGRTLKTVTITGRKRPKQPELINSSNLNGPGHANQVLMYDQLDNCIDLADCLNGKVPGVTFDGAGNAKPMRSHSGNAQVKYMRVIVDGVMLDPEATLNDVNASDIYSIEVLRSSAYLAIYGSNAPLGAFVITTKRGGEKGTAYFTQAQPNGIMNFPFTGFYKAKAFYMPKYQHPIGTKDLDNRTTVYWNPNIITDKDGKALLEFYNNDSKGSYRVVVEGIDENGTLGRAVYHYKVE</sequence>
<reference evidence="3 4" key="1">
    <citation type="journal article" date="2017" name="Curr. Microbiol.">
        <title>Mucilaginibacter ginsenosidivorans sp. nov., Isolated from Soil of Ginseng Field.</title>
        <authorList>
            <person name="Kim M.M."/>
            <person name="Siddiqi M.Z."/>
            <person name="Im W.T."/>
        </authorList>
    </citation>
    <scope>NUCLEOTIDE SEQUENCE [LARGE SCALE GENOMIC DNA]</scope>
    <source>
        <strain evidence="3 4">Gsoil 3017</strain>
    </source>
</reference>
<dbReference type="Gene3D" id="2.170.130.10">
    <property type="entry name" value="TonB-dependent receptor, plug domain"/>
    <property type="match status" value="2"/>
</dbReference>
<evidence type="ECO:0000313" key="4">
    <source>
        <dbReference type="Proteomes" id="UP000321479"/>
    </source>
</evidence>
<feature type="chain" id="PRO_5023083225" description="TonB-dependent receptor plug domain-containing protein" evidence="1">
    <location>
        <begin position="22"/>
        <end position="1125"/>
    </location>
</feature>
<dbReference type="InterPro" id="IPR012910">
    <property type="entry name" value="Plug_dom"/>
</dbReference>
<accession>A0A5B8UQB1</accession>
<dbReference type="KEGG" id="mgin:FRZ54_00190"/>
<dbReference type="Proteomes" id="UP000321479">
    <property type="component" value="Chromosome"/>
</dbReference>
<evidence type="ECO:0000256" key="1">
    <source>
        <dbReference type="SAM" id="SignalP"/>
    </source>
</evidence>
<organism evidence="3 4">
    <name type="scientific">Mucilaginibacter ginsenosidivorans</name>
    <dbReference type="NCBI Taxonomy" id="398053"/>
    <lineage>
        <taxon>Bacteria</taxon>
        <taxon>Pseudomonadati</taxon>
        <taxon>Bacteroidota</taxon>
        <taxon>Sphingobacteriia</taxon>
        <taxon>Sphingobacteriales</taxon>
        <taxon>Sphingobacteriaceae</taxon>
        <taxon>Mucilaginibacter</taxon>
    </lineage>
</organism>
<dbReference type="Pfam" id="PF07715">
    <property type="entry name" value="Plug"/>
    <property type="match status" value="2"/>
</dbReference>
<dbReference type="PROSITE" id="PS51257">
    <property type="entry name" value="PROKAR_LIPOPROTEIN"/>
    <property type="match status" value="1"/>
</dbReference>
<protein>
    <recommendedName>
        <fullName evidence="2">TonB-dependent receptor plug domain-containing protein</fullName>
    </recommendedName>
</protein>
<dbReference type="RefSeq" id="WP_147029641.1">
    <property type="nucleotide sequence ID" value="NZ_CP042436.1"/>
</dbReference>